<feature type="domain" description="Disease resistance protein At4g27190-like leucine-rich repeats" evidence="9">
    <location>
        <begin position="639"/>
        <end position="741"/>
    </location>
</feature>
<dbReference type="Gene3D" id="3.40.50.300">
    <property type="entry name" value="P-loop containing nucleotide triphosphate hydrolases"/>
    <property type="match status" value="1"/>
</dbReference>
<evidence type="ECO:0000256" key="3">
    <source>
        <dbReference type="ARBA" id="ARBA00022737"/>
    </source>
</evidence>
<dbReference type="InterPro" id="IPR050905">
    <property type="entry name" value="Plant_NBS-LRR"/>
</dbReference>
<protein>
    <submittedName>
        <fullName evidence="11">Uncharacterized protein</fullName>
    </submittedName>
</protein>
<reference evidence="11" key="1">
    <citation type="submission" date="2022-12" db="EMBL/GenBank/DDBJ databases">
        <title>Draft genome assemblies for two species of Escallonia (Escalloniales).</title>
        <authorList>
            <person name="Chanderbali A."/>
            <person name="Dervinis C."/>
            <person name="Anghel I."/>
            <person name="Soltis D."/>
            <person name="Soltis P."/>
            <person name="Zapata F."/>
        </authorList>
    </citation>
    <scope>NUCLEOTIDE SEQUENCE</scope>
    <source>
        <strain evidence="11">UCBG64.0493</strain>
        <tissue evidence="11">Leaf</tissue>
    </source>
</reference>
<dbReference type="PRINTS" id="PR00364">
    <property type="entry name" value="DISEASERSIST"/>
</dbReference>
<dbReference type="Gene3D" id="1.10.10.10">
    <property type="entry name" value="Winged helix-like DNA-binding domain superfamily/Winged helix DNA-binding domain"/>
    <property type="match status" value="1"/>
</dbReference>
<evidence type="ECO:0000313" key="12">
    <source>
        <dbReference type="Proteomes" id="UP001188597"/>
    </source>
</evidence>
<dbReference type="GO" id="GO:0006952">
    <property type="term" value="P:defense response"/>
    <property type="evidence" value="ECO:0007669"/>
    <property type="project" value="UniProtKB-KW"/>
</dbReference>
<keyword evidence="6" id="KW-0067">ATP-binding</keyword>
<dbReference type="Pfam" id="PF00931">
    <property type="entry name" value="NB-ARC"/>
    <property type="match status" value="1"/>
</dbReference>
<evidence type="ECO:0000256" key="5">
    <source>
        <dbReference type="ARBA" id="ARBA00022821"/>
    </source>
</evidence>
<feature type="coiled-coil region" evidence="7">
    <location>
        <begin position="80"/>
        <end position="107"/>
    </location>
</feature>
<dbReference type="InterPro" id="IPR058922">
    <property type="entry name" value="WHD_DRP"/>
</dbReference>
<keyword evidence="4" id="KW-0547">Nucleotide-binding</keyword>
<dbReference type="GO" id="GO:0043531">
    <property type="term" value="F:ADP binding"/>
    <property type="evidence" value="ECO:0007669"/>
    <property type="project" value="InterPro"/>
</dbReference>
<keyword evidence="7" id="KW-0175">Coiled coil</keyword>
<dbReference type="InterPro" id="IPR002182">
    <property type="entry name" value="NB-ARC"/>
</dbReference>
<keyword evidence="3" id="KW-0677">Repeat</keyword>
<comment type="caution">
    <text evidence="11">The sequence shown here is derived from an EMBL/GenBank/DDBJ whole genome shotgun (WGS) entry which is preliminary data.</text>
</comment>
<dbReference type="InterPro" id="IPR032675">
    <property type="entry name" value="LRR_dom_sf"/>
</dbReference>
<dbReference type="Gene3D" id="1.10.8.430">
    <property type="entry name" value="Helical domain of apoptotic protease-activating factors"/>
    <property type="match status" value="1"/>
</dbReference>
<dbReference type="PANTHER" id="PTHR33463">
    <property type="entry name" value="NB-ARC DOMAIN-CONTAINING PROTEIN-RELATED"/>
    <property type="match status" value="1"/>
</dbReference>
<evidence type="ECO:0000256" key="4">
    <source>
        <dbReference type="ARBA" id="ARBA00022741"/>
    </source>
</evidence>
<evidence type="ECO:0000313" key="11">
    <source>
        <dbReference type="EMBL" id="KAK3028354.1"/>
    </source>
</evidence>
<evidence type="ECO:0000256" key="1">
    <source>
        <dbReference type="ARBA" id="ARBA00008894"/>
    </source>
</evidence>
<feature type="domain" description="NB-ARC" evidence="8">
    <location>
        <begin position="169"/>
        <end position="333"/>
    </location>
</feature>
<dbReference type="InterPro" id="IPR036388">
    <property type="entry name" value="WH-like_DNA-bd_sf"/>
</dbReference>
<dbReference type="GO" id="GO:0005524">
    <property type="term" value="F:ATP binding"/>
    <property type="evidence" value="ECO:0007669"/>
    <property type="project" value="UniProtKB-KW"/>
</dbReference>
<dbReference type="Pfam" id="PF23559">
    <property type="entry name" value="WHD_DRP"/>
    <property type="match status" value="1"/>
</dbReference>
<dbReference type="AlphaFoldDB" id="A0AA88WLC7"/>
<evidence type="ECO:0000256" key="6">
    <source>
        <dbReference type="ARBA" id="ARBA00022840"/>
    </source>
</evidence>
<proteinExistence type="inferred from homology"/>
<evidence type="ECO:0000256" key="2">
    <source>
        <dbReference type="ARBA" id="ARBA00022614"/>
    </source>
</evidence>
<sequence length="745" mass="84677">MPTSVLIPAAVAAGANLVTSLAQVRTAIRDPTAERILKSKNFEEIYASLEKEMGTLIAAMDDRHTEVQKQGGTKIPSKLHSNWIQNVEKLECDVEELKKKYETIIKKAKFINPLSRRRLSEKMKTKYKEAHELLADANRLEVFLVDIGPESVVKEDAPDIEAFPALQGPLERILDLLTKPNITGIRIRGAVGIGKTTVMQNLNNNEKVAEMFQIVIWVKVSTEDGKENLSTEDLQQTLVRRLMLDMGGINRVEDVAERIKVELEGKRYLLLLDDVKRNLDLRGIGIPQNMKDSKIVLTTRLGHICSSMVNQNVTVEKLSSVEAWKMFQNVLNPPNLGDNPNIKRLMHRVVKWCDRYPLMIRITAGAFKQRDTEERWRDGYNNLKSWLQRGDDALKEMYKSLSFCCEYLEDCQKNCFYYSALYPEDNNIYIDRLLDCWAARNLLPSDDDGEWMRGTGREVLFHLISVSLVEESKHGKYVKLHKVIRQVALYNLDTTGLAALPPEIGELQHLEVLDIRGSKVKDMPDQTKGLSPLRRLLLSFTSSGDEEKNRAVEFNRNVISKISDLKELVIDLWVSKLLARACALELVDHNDLEHLYSSPSSLDGIQGCLVESCNTFRTIVDGNTTEDSPILPNLNLLELESFWVGPVQQGSPSKLRRLVLSGCPKLTRIFSHGIIEQVSEIKHLEIVHRVEEIIMESENTGLGPRVLPRLVKLILVDMPQLRSIWSDDSLEWPSLKRLWYMGVPG</sequence>
<keyword evidence="2" id="KW-0433">Leucine-rich repeat</keyword>
<dbReference type="SUPFAM" id="SSF52058">
    <property type="entry name" value="L domain-like"/>
    <property type="match status" value="1"/>
</dbReference>
<evidence type="ECO:0000256" key="7">
    <source>
        <dbReference type="SAM" id="Coils"/>
    </source>
</evidence>
<accession>A0AA88WLC7</accession>
<dbReference type="InterPro" id="IPR057135">
    <property type="entry name" value="At4g27190-like_LRR"/>
</dbReference>
<keyword evidence="5" id="KW-0611">Plant defense</keyword>
<dbReference type="InterPro" id="IPR027417">
    <property type="entry name" value="P-loop_NTPase"/>
</dbReference>
<evidence type="ECO:0000259" key="10">
    <source>
        <dbReference type="Pfam" id="PF23559"/>
    </source>
</evidence>
<organism evidence="11 12">
    <name type="scientific">Escallonia herrerae</name>
    <dbReference type="NCBI Taxonomy" id="1293975"/>
    <lineage>
        <taxon>Eukaryota</taxon>
        <taxon>Viridiplantae</taxon>
        <taxon>Streptophyta</taxon>
        <taxon>Embryophyta</taxon>
        <taxon>Tracheophyta</taxon>
        <taxon>Spermatophyta</taxon>
        <taxon>Magnoliopsida</taxon>
        <taxon>eudicotyledons</taxon>
        <taxon>Gunneridae</taxon>
        <taxon>Pentapetalae</taxon>
        <taxon>asterids</taxon>
        <taxon>campanulids</taxon>
        <taxon>Escalloniales</taxon>
        <taxon>Escalloniaceae</taxon>
        <taxon>Escallonia</taxon>
    </lineage>
</organism>
<dbReference type="InterPro" id="IPR042197">
    <property type="entry name" value="Apaf_helical"/>
</dbReference>
<dbReference type="EMBL" id="JAVXUP010000421">
    <property type="protein sequence ID" value="KAK3028354.1"/>
    <property type="molecule type" value="Genomic_DNA"/>
</dbReference>
<dbReference type="Proteomes" id="UP001188597">
    <property type="component" value="Unassembled WGS sequence"/>
</dbReference>
<gene>
    <name evidence="11" type="ORF">RJ639_039812</name>
</gene>
<evidence type="ECO:0000259" key="9">
    <source>
        <dbReference type="Pfam" id="PF23247"/>
    </source>
</evidence>
<dbReference type="Gene3D" id="3.80.10.10">
    <property type="entry name" value="Ribonuclease Inhibitor"/>
    <property type="match status" value="1"/>
</dbReference>
<dbReference type="Pfam" id="PF23247">
    <property type="entry name" value="LRR_RPS2"/>
    <property type="match status" value="1"/>
</dbReference>
<dbReference type="PANTHER" id="PTHR33463:SF209">
    <property type="entry name" value="DISEASE RESISTANCE PROTEIN RPS2-LIKE"/>
    <property type="match status" value="1"/>
</dbReference>
<evidence type="ECO:0000259" key="8">
    <source>
        <dbReference type="Pfam" id="PF00931"/>
    </source>
</evidence>
<feature type="domain" description="Disease resistance protein winged helix" evidence="10">
    <location>
        <begin position="421"/>
        <end position="487"/>
    </location>
</feature>
<comment type="similarity">
    <text evidence="1">Belongs to the disease resistance NB-LRR family.</text>
</comment>
<dbReference type="SUPFAM" id="SSF52540">
    <property type="entry name" value="P-loop containing nucleoside triphosphate hydrolases"/>
    <property type="match status" value="1"/>
</dbReference>
<name>A0AA88WLC7_9ASTE</name>
<keyword evidence="12" id="KW-1185">Reference proteome</keyword>